<evidence type="ECO:0000256" key="3">
    <source>
        <dbReference type="ARBA" id="ARBA00023002"/>
    </source>
</evidence>
<comment type="caution">
    <text evidence="5">The sequence shown here is derived from an EMBL/GenBank/DDBJ whole genome shotgun (WGS) entry which is preliminary data.</text>
</comment>
<keyword evidence="6" id="KW-1185">Reference proteome</keyword>
<dbReference type="PANTHER" id="PTHR43150">
    <property type="entry name" value="HYPERKINETIC, ISOFORM M"/>
    <property type="match status" value="1"/>
</dbReference>
<proteinExistence type="inferred from homology"/>
<protein>
    <recommendedName>
        <fullName evidence="4">NADP-dependent oxidoreductase domain-containing protein</fullName>
    </recommendedName>
</protein>
<keyword evidence="3" id="KW-0560">Oxidoreductase</keyword>
<dbReference type="Proteomes" id="UP001603857">
    <property type="component" value="Unassembled WGS sequence"/>
</dbReference>
<accession>A0ABD1MGI6</accession>
<keyword evidence="2" id="KW-0521">NADP</keyword>
<dbReference type="PANTHER" id="PTHR43150:SF2">
    <property type="entry name" value="HYPERKINETIC, ISOFORM M"/>
    <property type="match status" value="1"/>
</dbReference>
<evidence type="ECO:0000313" key="5">
    <source>
        <dbReference type="EMBL" id="KAL2334864.1"/>
    </source>
</evidence>
<dbReference type="InterPro" id="IPR005399">
    <property type="entry name" value="K_chnl_volt-dep_bsu_KCNAB-rel"/>
</dbReference>
<feature type="domain" description="NADP-dependent oxidoreductase" evidence="4">
    <location>
        <begin position="31"/>
        <end position="167"/>
    </location>
</feature>
<dbReference type="InterPro" id="IPR036812">
    <property type="entry name" value="NAD(P)_OxRdtase_dom_sf"/>
</dbReference>
<name>A0ABD1MGI6_9FABA</name>
<dbReference type="GO" id="GO:0016491">
    <property type="term" value="F:oxidoreductase activity"/>
    <property type="evidence" value="ECO:0007669"/>
    <property type="project" value="UniProtKB-KW"/>
</dbReference>
<evidence type="ECO:0000313" key="6">
    <source>
        <dbReference type="Proteomes" id="UP001603857"/>
    </source>
</evidence>
<dbReference type="AlphaFoldDB" id="A0ABD1MGI6"/>
<evidence type="ECO:0000259" key="4">
    <source>
        <dbReference type="Pfam" id="PF00248"/>
    </source>
</evidence>
<dbReference type="Gene3D" id="3.20.20.100">
    <property type="entry name" value="NADP-dependent oxidoreductase domain"/>
    <property type="match status" value="1"/>
</dbReference>
<reference evidence="5 6" key="1">
    <citation type="submission" date="2024-08" db="EMBL/GenBank/DDBJ databases">
        <title>Insights into the chromosomal genome structure of Flemingia macrophylla.</title>
        <authorList>
            <person name="Ding Y."/>
            <person name="Zhao Y."/>
            <person name="Bi W."/>
            <person name="Wu M."/>
            <person name="Zhao G."/>
            <person name="Gong Y."/>
            <person name="Li W."/>
            <person name="Zhang P."/>
        </authorList>
    </citation>
    <scope>NUCLEOTIDE SEQUENCE [LARGE SCALE GENOMIC DNA]</scope>
    <source>
        <strain evidence="5">DYQJB</strain>
        <tissue evidence="5">Leaf</tissue>
    </source>
</reference>
<evidence type="ECO:0000256" key="1">
    <source>
        <dbReference type="ARBA" id="ARBA00006515"/>
    </source>
</evidence>
<dbReference type="Pfam" id="PF00248">
    <property type="entry name" value="Aldo_ket_red"/>
    <property type="match status" value="1"/>
</dbReference>
<organism evidence="5 6">
    <name type="scientific">Flemingia macrophylla</name>
    <dbReference type="NCBI Taxonomy" id="520843"/>
    <lineage>
        <taxon>Eukaryota</taxon>
        <taxon>Viridiplantae</taxon>
        <taxon>Streptophyta</taxon>
        <taxon>Embryophyta</taxon>
        <taxon>Tracheophyta</taxon>
        <taxon>Spermatophyta</taxon>
        <taxon>Magnoliopsida</taxon>
        <taxon>eudicotyledons</taxon>
        <taxon>Gunneridae</taxon>
        <taxon>Pentapetalae</taxon>
        <taxon>rosids</taxon>
        <taxon>fabids</taxon>
        <taxon>Fabales</taxon>
        <taxon>Fabaceae</taxon>
        <taxon>Papilionoideae</taxon>
        <taxon>50 kb inversion clade</taxon>
        <taxon>NPAAA clade</taxon>
        <taxon>indigoferoid/millettioid clade</taxon>
        <taxon>Phaseoleae</taxon>
        <taxon>Flemingia</taxon>
    </lineage>
</organism>
<dbReference type="InterPro" id="IPR023210">
    <property type="entry name" value="NADP_OxRdtase_dom"/>
</dbReference>
<dbReference type="SUPFAM" id="SSF51430">
    <property type="entry name" value="NAD(P)-linked oxidoreductase"/>
    <property type="match status" value="1"/>
</dbReference>
<comment type="similarity">
    <text evidence="1">Belongs to the shaker potassium channel beta subunit family.</text>
</comment>
<sequence>MSFISTLTATMDGKEGVEKEGFEGKESGNFGNQLDVKEAKALLQCCRDHGVNFFDNGEVYAHGRAEEIMGQAIRELGWKRSDVVVSTKILRGGRGPNDKGLSRKHIVEGTKVSLKRLDMDYVDVIYAAAPTPPPPSRKPSAHEPRHRQGLGLLWGTGEWSARQITKARAVAHRLDLLGPIVERPSTAKATTMKVLVEAH</sequence>
<dbReference type="EMBL" id="JBGMDY010000005">
    <property type="protein sequence ID" value="KAL2334864.1"/>
    <property type="molecule type" value="Genomic_DNA"/>
</dbReference>
<gene>
    <name evidence="5" type="ORF">Fmac_016077</name>
</gene>
<evidence type="ECO:0000256" key="2">
    <source>
        <dbReference type="ARBA" id="ARBA00022857"/>
    </source>
</evidence>